<comment type="subcellular location">
    <subcellularLocation>
        <location evidence="1">Nucleus</location>
    </subcellularLocation>
</comment>
<dbReference type="PROSITE" id="PS51194">
    <property type="entry name" value="HELICASE_CTER"/>
    <property type="match status" value="1"/>
</dbReference>
<comment type="similarity">
    <text evidence="2">Belongs to the SNF2/RAD54 helicase family.</text>
</comment>
<keyword evidence="5" id="KW-0347">Helicase</keyword>
<evidence type="ECO:0000313" key="11">
    <source>
        <dbReference type="EMBL" id="EGB12184.1"/>
    </source>
</evidence>
<dbReference type="eggNOG" id="KOG1015">
    <property type="taxonomic scope" value="Eukaryota"/>
</dbReference>
<dbReference type="Pfam" id="PF00271">
    <property type="entry name" value="Helicase_C"/>
    <property type="match status" value="1"/>
</dbReference>
<dbReference type="KEGG" id="aaf:AURANDRAFT_19973"/>
<proteinExistence type="inferred from homology"/>
<dbReference type="InParanoid" id="F0XYF5"/>
<dbReference type="GO" id="GO:0004386">
    <property type="term" value="F:helicase activity"/>
    <property type="evidence" value="ECO:0007669"/>
    <property type="project" value="UniProtKB-KW"/>
</dbReference>
<evidence type="ECO:0000259" key="10">
    <source>
        <dbReference type="PROSITE" id="PS51194"/>
    </source>
</evidence>
<dbReference type="InterPro" id="IPR027417">
    <property type="entry name" value="P-loop_NTPase"/>
</dbReference>
<dbReference type="SUPFAM" id="SSF52540">
    <property type="entry name" value="P-loop containing nucleoside triphosphate hydrolases"/>
    <property type="match status" value="1"/>
</dbReference>
<dbReference type="GO" id="GO:0016887">
    <property type="term" value="F:ATP hydrolysis activity"/>
    <property type="evidence" value="ECO:0007669"/>
    <property type="project" value="InterPro"/>
</dbReference>
<dbReference type="GeneID" id="20219222"/>
<feature type="compositionally biased region" description="Acidic residues" evidence="9">
    <location>
        <begin position="1"/>
        <end position="13"/>
    </location>
</feature>
<keyword evidence="8" id="KW-0539">Nucleus</keyword>
<dbReference type="InterPro" id="IPR049730">
    <property type="entry name" value="SNF2/RAD54-like_C"/>
</dbReference>
<feature type="non-terminal residue" evidence="11">
    <location>
        <position position="216"/>
    </location>
</feature>
<dbReference type="SMART" id="SM00490">
    <property type="entry name" value="HELICc"/>
    <property type="match status" value="1"/>
</dbReference>
<dbReference type="OrthoDB" id="413460at2759"/>
<keyword evidence="12" id="KW-1185">Reference proteome</keyword>
<feature type="domain" description="Helicase C-terminal" evidence="10">
    <location>
        <begin position="73"/>
        <end position="216"/>
    </location>
</feature>
<dbReference type="InterPro" id="IPR001650">
    <property type="entry name" value="Helicase_C-like"/>
</dbReference>
<evidence type="ECO:0000256" key="6">
    <source>
        <dbReference type="ARBA" id="ARBA00022840"/>
    </source>
</evidence>
<dbReference type="EMBL" id="GL833121">
    <property type="protein sequence ID" value="EGB12184.1"/>
    <property type="molecule type" value="Genomic_DNA"/>
</dbReference>
<reference evidence="11 12" key="1">
    <citation type="journal article" date="2011" name="Proc. Natl. Acad. Sci. U.S.A.">
        <title>Niche of harmful alga Aureococcus anophagefferens revealed through ecogenomics.</title>
        <authorList>
            <person name="Gobler C.J."/>
            <person name="Berry D.L."/>
            <person name="Dyhrman S.T."/>
            <person name="Wilhelm S.W."/>
            <person name="Salamov A."/>
            <person name="Lobanov A.V."/>
            <person name="Zhang Y."/>
            <person name="Collier J.L."/>
            <person name="Wurch L.L."/>
            <person name="Kustka A.B."/>
            <person name="Dill B.D."/>
            <person name="Shah M."/>
            <person name="VerBerkmoes N.C."/>
            <person name="Kuo A."/>
            <person name="Terry A."/>
            <person name="Pangilinan J."/>
            <person name="Lindquist E.A."/>
            <person name="Lucas S."/>
            <person name="Paulsen I.T."/>
            <person name="Hattenrath-Lehmann T.K."/>
            <person name="Talmage S.C."/>
            <person name="Walker E.A."/>
            <person name="Koch F."/>
            <person name="Burson A.M."/>
            <person name="Marcoval M.A."/>
            <person name="Tang Y.Z."/>
            <person name="Lecleir G.R."/>
            <person name="Coyne K.J."/>
            <person name="Berg G.M."/>
            <person name="Bertrand E.M."/>
            <person name="Saito M.A."/>
            <person name="Gladyshev V.N."/>
            <person name="Grigoriev I.V."/>
        </authorList>
    </citation>
    <scope>NUCLEOTIDE SEQUENCE [LARGE SCALE GENOMIC DNA]</scope>
    <source>
        <strain evidence="12">CCMP 1984</strain>
    </source>
</reference>
<dbReference type="Proteomes" id="UP000002729">
    <property type="component" value="Unassembled WGS sequence"/>
</dbReference>
<keyword evidence="7" id="KW-0238">DNA-binding</keyword>
<dbReference type="PANTHER" id="PTHR45797:SF1">
    <property type="entry name" value="HELICASE ARIP4"/>
    <property type="match status" value="1"/>
</dbReference>
<dbReference type="AlphaFoldDB" id="F0XYF5"/>
<evidence type="ECO:0000256" key="3">
    <source>
        <dbReference type="ARBA" id="ARBA00022741"/>
    </source>
</evidence>
<keyword evidence="6" id="KW-0067">ATP-binding</keyword>
<dbReference type="GO" id="GO:0005634">
    <property type="term" value="C:nucleus"/>
    <property type="evidence" value="ECO:0007669"/>
    <property type="project" value="UniProtKB-SubCell"/>
</dbReference>
<organism evidence="12">
    <name type="scientific">Aureococcus anophagefferens</name>
    <name type="common">Harmful bloom alga</name>
    <dbReference type="NCBI Taxonomy" id="44056"/>
    <lineage>
        <taxon>Eukaryota</taxon>
        <taxon>Sar</taxon>
        <taxon>Stramenopiles</taxon>
        <taxon>Ochrophyta</taxon>
        <taxon>Pelagophyceae</taxon>
        <taxon>Pelagomonadales</taxon>
        <taxon>Pelagomonadaceae</taxon>
        <taxon>Aureococcus</taxon>
    </lineage>
</organism>
<dbReference type="PANTHER" id="PTHR45797">
    <property type="entry name" value="RAD54-LIKE"/>
    <property type="match status" value="1"/>
</dbReference>
<sequence length="216" mass="23038">MASFICDDDEESDAGSGADEVADLRGPAAAPRAPREAADVLCAASRAWHDRLGGDLAPVVGDARPEAGAKALVARDILVKARARGEKVLVFSQSLRSLDYLQISVVSGDLGWPARLARRLDGDTTVTARQALIEDFSSSDAVVFFLSVRAAGVGINLHAATRVILFDVSWNPADDAQAIARAHRFGQERPVFVYRLVAAGTVEERVFNRQIAKGAV</sequence>
<keyword evidence="4" id="KW-0378">Hydrolase</keyword>
<evidence type="ECO:0000256" key="1">
    <source>
        <dbReference type="ARBA" id="ARBA00004123"/>
    </source>
</evidence>
<gene>
    <name evidence="11" type="ORF">AURANDRAFT_19973</name>
</gene>
<dbReference type="InterPro" id="IPR044574">
    <property type="entry name" value="ARIP4-like"/>
</dbReference>
<evidence type="ECO:0000256" key="7">
    <source>
        <dbReference type="ARBA" id="ARBA00023125"/>
    </source>
</evidence>
<dbReference type="CDD" id="cd18793">
    <property type="entry name" value="SF2_C_SNF"/>
    <property type="match status" value="1"/>
</dbReference>
<accession>F0XYF5</accession>
<evidence type="ECO:0000256" key="9">
    <source>
        <dbReference type="SAM" id="MobiDB-lite"/>
    </source>
</evidence>
<dbReference type="Gene3D" id="3.40.50.300">
    <property type="entry name" value="P-loop containing nucleotide triphosphate hydrolases"/>
    <property type="match status" value="1"/>
</dbReference>
<evidence type="ECO:0000313" key="12">
    <source>
        <dbReference type="Proteomes" id="UP000002729"/>
    </source>
</evidence>
<dbReference type="GO" id="GO:0005524">
    <property type="term" value="F:ATP binding"/>
    <property type="evidence" value="ECO:0007669"/>
    <property type="project" value="UniProtKB-KW"/>
</dbReference>
<evidence type="ECO:0000256" key="5">
    <source>
        <dbReference type="ARBA" id="ARBA00022806"/>
    </source>
</evidence>
<evidence type="ECO:0000256" key="8">
    <source>
        <dbReference type="ARBA" id="ARBA00023242"/>
    </source>
</evidence>
<evidence type="ECO:0000256" key="2">
    <source>
        <dbReference type="ARBA" id="ARBA00007025"/>
    </source>
</evidence>
<feature type="region of interest" description="Disordered" evidence="9">
    <location>
        <begin position="1"/>
        <end position="30"/>
    </location>
</feature>
<dbReference type="GO" id="GO:0003677">
    <property type="term" value="F:DNA binding"/>
    <property type="evidence" value="ECO:0007669"/>
    <property type="project" value="UniProtKB-KW"/>
</dbReference>
<dbReference type="RefSeq" id="XP_009033261.1">
    <property type="nucleotide sequence ID" value="XM_009035013.1"/>
</dbReference>
<protein>
    <recommendedName>
        <fullName evidence="10">Helicase C-terminal domain-containing protein</fullName>
    </recommendedName>
</protein>
<name>F0XYF5_AURAN</name>
<keyword evidence="3" id="KW-0547">Nucleotide-binding</keyword>
<evidence type="ECO:0000256" key="4">
    <source>
        <dbReference type="ARBA" id="ARBA00022801"/>
    </source>
</evidence>